<gene>
    <name evidence="2" type="primary">LOC107829865</name>
</gene>
<evidence type="ECO:0000313" key="2">
    <source>
        <dbReference type="RefSeq" id="XP_016512817.1"/>
    </source>
</evidence>
<evidence type="ECO:0000256" key="1">
    <source>
        <dbReference type="SAM" id="Phobius"/>
    </source>
</evidence>
<feature type="transmembrane region" description="Helical" evidence="1">
    <location>
        <begin position="51"/>
        <end position="76"/>
    </location>
</feature>
<dbReference type="RefSeq" id="XP_016512817.1">
    <property type="nucleotide sequence ID" value="XM_016657331.1"/>
</dbReference>
<proteinExistence type="predicted"/>
<protein>
    <submittedName>
        <fullName evidence="2">Uncharacterized protein</fullName>
    </submittedName>
</protein>
<organism evidence="2">
    <name type="scientific">Nicotiana tabacum</name>
    <name type="common">Common tobacco</name>
    <dbReference type="NCBI Taxonomy" id="4097"/>
    <lineage>
        <taxon>Eukaryota</taxon>
        <taxon>Viridiplantae</taxon>
        <taxon>Streptophyta</taxon>
        <taxon>Embryophyta</taxon>
        <taxon>Tracheophyta</taxon>
        <taxon>Spermatophyta</taxon>
        <taxon>Magnoliopsida</taxon>
        <taxon>eudicotyledons</taxon>
        <taxon>Gunneridae</taxon>
        <taxon>Pentapetalae</taxon>
        <taxon>asterids</taxon>
        <taxon>lamiids</taxon>
        <taxon>Solanales</taxon>
        <taxon>Solanaceae</taxon>
        <taxon>Nicotianoideae</taxon>
        <taxon>Nicotianeae</taxon>
        <taxon>Nicotiana</taxon>
    </lineage>
</organism>
<dbReference type="AlphaFoldDB" id="A0A1S4DH60"/>
<name>A0A1S4DH60_TOBAC</name>
<reference evidence="2" key="1">
    <citation type="submission" date="2025-08" db="UniProtKB">
        <authorList>
            <consortium name="RefSeq"/>
        </authorList>
    </citation>
    <scope>IDENTIFICATION</scope>
</reference>
<keyword evidence="1" id="KW-0472">Membrane</keyword>
<keyword evidence="1" id="KW-1133">Transmembrane helix</keyword>
<accession>A0A1S4DH60</accession>
<sequence length="210" mass="24660">MDSFKVENKSNILRYKTLFHFIELFIFLVIISRFSTQLPLTFKLCIEYFKALFIILISPIFIFVLGNAIVIILFLIKSCHLSTKEYGSIVNDPKVFRPHLWNYTKFVVTVKDPKDELYKDSICISSGREVERKICRSQSENYTRNLSYAEERPNNRVLRRSATIACRRYGEKPAAEMSSEEFRHTVEAFIARQQRFLREEESSAIVFSEA</sequence>
<feature type="transmembrane region" description="Helical" evidence="1">
    <location>
        <begin position="12"/>
        <end position="31"/>
    </location>
</feature>
<dbReference type="OrthoDB" id="1299083at2759"/>
<dbReference type="PANTHER" id="PTHR33640:SF8">
    <property type="entry name" value="TRANSMEMBRANE PROTEIN"/>
    <property type="match status" value="1"/>
</dbReference>
<dbReference type="OMA" id="CETENRM"/>
<dbReference type="PaxDb" id="4097-A0A1S4DH60"/>
<dbReference type="KEGG" id="nta:107829865"/>
<keyword evidence="1" id="KW-0812">Transmembrane</keyword>
<dbReference type="STRING" id="4097.A0A1S4DH60"/>
<dbReference type="PANTHER" id="PTHR33640">
    <property type="entry name" value="TRANSMEMBRANE PROTEIN"/>
    <property type="match status" value="1"/>
</dbReference>